<evidence type="ECO:0000313" key="2">
    <source>
        <dbReference type="EMBL" id="SER89373.1"/>
    </source>
</evidence>
<sequence length="80" mass="8368">VVAQVRAQTGGDVGVHGSITLAQSLLAQGLVDELCLAVGRVVDPVGPRLFAQVNDLRELTLVTATPTASGSVWLRYRING</sequence>
<dbReference type="EMBL" id="FOHB01000004">
    <property type="protein sequence ID" value="SES29341.1"/>
    <property type="molecule type" value="Genomic_DNA"/>
</dbReference>
<proteinExistence type="predicted"/>
<dbReference type="InterPro" id="IPR024072">
    <property type="entry name" value="DHFR-like_dom_sf"/>
</dbReference>
<dbReference type="InterPro" id="IPR002734">
    <property type="entry name" value="RibDG_C"/>
</dbReference>
<feature type="non-terminal residue" evidence="2">
    <location>
        <position position="1"/>
    </location>
</feature>
<dbReference type="STRING" id="587636.SAMN05216199_1355"/>
<dbReference type="Gene3D" id="3.40.430.10">
    <property type="entry name" value="Dihydrofolate Reductase, subunit A"/>
    <property type="match status" value="1"/>
</dbReference>
<evidence type="ECO:0000313" key="4">
    <source>
        <dbReference type="Proteomes" id="UP000199019"/>
    </source>
</evidence>
<keyword evidence="4" id="KW-1185">Reference proteome</keyword>
<gene>
    <name evidence="2" type="ORF">SAMN05216199_1355</name>
    <name evidence="3" type="ORF">SAMN05216199_2806</name>
</gene>
<dbReference type="AlphaFoldDB" id="A0A1H9SYB1"/>
<dbReference type="EMBL" id="FOHB01000002">
    <property type="protein sequence ID" value="SER89373.1"/>
    <property type="molecule type" value="Genomic_DNA"/>
</dbReference>
<protein>
    <submittedName>
        <fullName evidence="2">RibD C-terminal domain-containing protein</fullName>
    </submittedName>
</protein>
<dbReference type="Pfam" id="PF01872">
    <property type="entry name" value="RibD_C"/>
    <property type="match status" value="1"/>
</dbReference>
<dbReference type="GO" id="GO:0009231">
    <property type="term" value="P:riboflavin biosynthetic process"/>
    <property type="evidence" value="ECO:0007669"/>
    <property type="project" value="InterPro"/>
</dbReference>
<dbReference type="RefSeq" id="WP_177180257.1">
    <property type="nucleotide sequence ID" value="NZ_FOHB01000002.1"/>
</dbReference>
<organism evidence="2 4">
    <name type="scientific">Pedococcus cremeus</name>
    <dbReference type="NCBI Taxonomy" id="587636"/>
    <lineage>
        <taxon>Bacteria</taxon>
        <taxon>Bacillati</taxon>
        <taxon>Actinomycetota</taxon>
        <taxon>Actinomycetes</taxon>
        <taxon>Micrococcales</taxon>
        <taxon>Intrasporangiaceae</taxon>
        <taxon>Pedococcus</taxon>
    </lineage>
</organism>
<reference evidence="4" key="1">
    <citation type="submission" date="2016-10" db="EMBL/GenBank/DDBJ databases">
        <authorList>
            <person name="Varghese N."/>
            <person name="Submissions S."/>
        </authorList>
    </citation>
    <scope>NUCLEOTIDE SEQUENCE [LARGE SCALE GENOMIC DNA]</scope>
    <source>
        <strain evidence="4">CGMCC 1.6963</strain>
    </source>
</reference>
<evidence type="ECO:0000259" key="1">
    <source>
        <dbReference type="Pfam" id="PF01872"/>
    </source>
</evidence>
<dbReference type="Proteomes" id="UP000199019">
    <property type="component" value="Unassembled WGS sequence"/>
</dbReference>
<evidence type="ECO:0000313" key="3">
    <source>
        <dbReference type="EMBL" id="SES29341.1"/>
    </source>
</evidence>
<accession>A0A1H9SYB1</accession>
<name>A0A1H9SYB1_9MICO</name>
<dbReference type="SUPFAM" id="SSF53597">
    <property type="entry name" value="Dihydrofolate reductase-like"/>
    <property type="match status" value="1"/>
</dbReference>
<dbReference type="GO" id="GO:0008703">
    <property type="term" value="F:5-amino-6-(5-phosphoribosylamino)uracil reductase activity"/>
    <property type="evidence" value="ECO:0007669"/>
    <property type="project" value="InterPro"/>
</dbReference>
<reference evidence="2" key="2">
    <citation type="submission" date="2016-10" db="EMBL/GenBank/DDBJ databases">
        <authorList>
            <person name="de Groot N.N."/>
        </authorList>
    </citation>
    <scope>NUCLEOTIDE SEQUENCE [LARGE SCALE GENOMIC DNA]</scope>
    <source>
        <strain evidence="2">CGMCC 1.6963</strain>
    </source>
</reference>
<feature type="domain" description="Bacterial bifunctional deaminase-reductase C-terminal" evidence="1">
    <location>
        <begin position="2"/>
        <end position="67"/>
    </location>
</feature>